<dbReference type="OrthoDB" id="2318209at2"/>
<evidence type="ECO:0000313" key="1">
    <source>
        <dbReference type="EMBL" id="KRL31742.1"/>
    </source>
</evidence>
<comment type="caution">
    <text evidence="1">The sequence shown here is derived from an EMBL/GenBank/DDBJ whole genome shotgun (WGS) entry which is preliminary data.</text>
</comment>
<dbReference type="EMBL" id="AZES01000029">
    <property type="protein sequence ID" value="KRL31742.1"/>
    <property type="molecule type" value="Genomic_DNA"/>
</dbReference>
<dbReference type="Proteomes" id="UP000051908">
    <property type="component" value="Unassembled WGS sequence"/>
</dbReference>
<accession>A0A0R1PHV2</accession>
<protein>
    <submittedName>
        <fullName evidence="1">Cell surface SD repeat-containing protein</fullName>
    </submittedName>
</protein>
<evidence type="ECO:0000313" key="2">
    <source>
        <dbReference type="Proteomes" id="UP000051908"/>
    </source>
</evidence>
<dbReference type="PATRIC" id="fig|1122151.5.peg.1578"/>
<name>A0A0R1PHV2_9LACO</name>
<gene>
    <name evidence="1" type="ORF">FD33_GL001522</name>
</gene>
<sequence length="659" mass="73092">MMRKLKKRWLLVLVFISILSASSFNRHYKKVSAQDEETTEVNPYKEPSGNSSKFLGIRLTNGYSLQPAKETYLEVGQTKTISGNASRSLGTLTLTLALGYTIKKYQWYKSTDGKNWSKDTSSSANKKTLSITPDKEGKTYYQLEVYWQALGILGRTTTHLYSDLATVNAVPEPVDATSVKVTTDDDYLYNSSNDIVNTETIAHAHPDPANFTGTVSWSIDNDNLATIDSETGEIDANTSRLSGVVRVTATLHNPSGSTVSNYKDITIGGGLEDQTVKAGQTATFDLQGNVGDLDEGDDTEGESNYTIKWYKEDPITHAREQIQKDNPQALSYTTPKTTLNDDGTLFLAIVQVKYNGKTYSYTTNDAFLHVKPEGGPNMSITNTMENNTYNDGTNTENMLFGVNNGDQIIYHDTLENKTSGGRLNDATYTLPLRNGTTVKSVKIDGVETDNYELSKNSTTDATDLIVSNLNFDINESHTVDVETEVVGIDKKDSFSSIPYVSGKDDDGVSYRKIGNQNVINYTLDTVAIKKANDIDYGTLNSVMSEGTLNRQDELNLPNNIVDIEDTRRNKQPVTLSVEQVGEFTNENSDVLSGHLRFYNGKNFYDLLNNPTSIYQTENDETLNSQGWSRDEGILLYMNSQMNKAGTYKTTLSWEINDSI</sequence>
<organism evidence="1 2">
    <name type="scientific">Companilactobacillus paralimentarius DSM 13238 = JCM 10415</name>
    <dbReference type="NCBI Taxonomy" id="1122151"/>
    <lineage>
        <taxon>Bacteria</taxon>
        <taxon>Bacillati</taxon>
        <taxon>Bacillota</taxon>
        <taxon>Bacilli</taxon>
        <taxon>Lactobacillales</taxon>
        <taxon>Lactobacillaceae</taxon>
        <taxon>Companilactobacillus</taxon>
    </lineage>
</organism>
<keyword evidence="2" id="KW-1185">Reference proteome</keyword>
<reference evidence="1 2" key="1">
    <citation type="journal article" date="2015" name="Genome Announc.">
        <title>Expanding the biotechnology potential of lactobacilli through comparative genomics of 213 strains and associated genera.</title>
        <authorList>
            <person name="Sun Z."/>
            <person name="Harris H.M."/>
            <person name="McCann A."/>
            <person name="Guo C."/>
            <person name="Argimon S."/>
            <person name="Zhang W."/>
            <person name="Yang X."/>
            <person name="Jeffery I.B."/>
            <person name="Cooney J.C."/>
            <person name="Kagawa T.F."/>
            <person name="Liu W."/>
            <person name="Song Y."/>
            <person name="Salvetti E."/>
            <person name="Wrobel A."/>
            <person name="Rasinkangas P."/>
            <person name="Parkhill J."/>
            <person name="Rea M.C."/>
            <person name="O'Sullivan O."/>
            <person name="Ritari J."/>
            <person name="Douillard F.P."/>
            <person name="Paul Ross R."/>
            <person name="Yang R."/>
            <person name="Briner A.E."/>
            <person name="Felis G.E."/>
            <person name="de Vos W.M."/>
            <person name="Barrangou R."/>
            <person name="Klaenhammer T.R."/>
            <person name="Caufield P.W."/>
            <person name="Cui Y."/>
            <person name="Zhang H."/>
            <person name="O'Toole P.W."/>
        </authorList>
    </citation>
    <scope>NUCLEOTIDE SEQUENCE [LARGE SCALE GENOMIC DNA]</scope>
    <source>
        <strain evidence="1 2">DSM 13238</strain>
    </source>
</reference>
<proteinExistence type="predicted"/>
<dbReference type="AlphaFoldDB" id="A0A0R1PHV2"/>